<protein>
    <submittedName>
        <fullName evidence="1">Cupin domain protein</fullName>
    </submittedName>
</protein>
<reference evidence="2" key="1">
    <citation type="submission" date="2016-10" db="EMBL/GenBank/DDBJ databases">
        <authorList>
            <person name="Varghese N."/>
            <person name="Submissions S."/>
        </authorList>
    </citation>
    <scope>NUCLEOTIDE SEQUENCE [LARGE SCALE GENOMIC DNA]</scope>
    <source>
        <strain evidence="2">DSM 3669</strain>
    </source>
</reference>
<dbReference type="SUPFAM" id="SSF51182">
    <property type="entry name" value="RmlC-like cupins"/>
    <property type="match status" value="1"/>
</dbReference>
<dbReference type="InterPro" id="IPR011051">
    <property type="entry name" value="RmlC_Cupin_sf"/>
</dbReference>
<organism evidence="1 2">
    <name type="scientific">Desulfoscipio geothermicus DSM 3669</name>
    <dbReference type="NCBI Taxonomy" id="1121426"/>
    <lineage>
        <taxon>Bacteria</taxon>
        <taxon>Bacillati</taxon>
        <taxon>Bacillota</taxon>
        <taxon>Clostridia</taxon>
        <taxon>Eubacteriales</taxon>
        <taxon>Desulfallaceae</taxon>
        <taxon>Desulfoscipio</taxon>
    </lineage>
</organism>
<dbReference type="PANTHER" id="PTHR37694:SF1">
    <property type="entry name" value="SLR8022 PROTEIN"/>
    <property type="match status" value="1"/>
</dbReference>
<dbReference type="OrthoDB" id="6311549at2"/>
<accession>A0A1I6D1U9</accession>
<evidence type="ECO:0000313" key="2">
    <source>
        <dbReference type="Proteomes" id="UP000199584"/>
    </source>
</evidence>
<dbReference type="STRING" id="39060.SAMN05660706_104109"/>
<dbReference type="InterPro" id="IPR014710">
    <property type="entry name" value="RmlC-like_jellyroll"/>
</dbReference>
<name>A0A1I6D1U9_9FIRM</name>
<proteinExistence type="predicted"/>
<dbReference type="EMBL" id="FOYM01000004">
    <property type="protein sequence ID" value="SFQ99478.1"/>
    <property type="molecule type" value="Genomic_DNA"/>
</dbReference>
<dbReference type="Proteomes" id="UP000199584">
    <property type="component" value="Unassembled WGS sequence"/>
</dbReference>
<keyword evidence="2" id="KW-1185">Reference proteome</keyword>
<sequence length="100" mass="11199">MSVLNIKNLIEFSGREQVKKVLFDLPKTKGLLICFEPGQSVPPCIMASDLIFYTVEGKGLLEMEGEKQDMQEGILIMVPANKERKITAITRLVVLAIQIH</sequence>
<dbReference type="PANTHER" id="PTHR37694">
    <property type="entry name" value="SLR8022 PROTEIN"/>
    <property type="match status" value="1"/>
</dbReference>
<evidence type="ECO:0000313" key="1">
    <source>
        <dbReference type="EMBL" id="SFQ99478.1"/>
    </source>
</evidence>
<gene>
    <name evidence="1" type="ORF">SAMN05660706_104109</name>
</gene>
<dbReference type="RefSeq" id="WP_092482108.1">
    <property type="nucleotide sequence ID" value="NZ_FOYM01000004.1"/>
</dbReference>
<dbReference type="Gene3D" id="2.60.120.10">
    <property type="entry name" value="Jelly Rolls"/>
    <property type="match status" value="1"/>
</dbReference>
<dbReference type="AlphaFoldDB" id="A0A1I6D1U9"/>